<keyword evidence="1" id="KW-0805">Transcription regulation</keyword>
<gene>
    <name evidence="6" type="ORF">P9H32_09200</name>
</gene>
<accession>A0ABU5MX83</accession>
<keyword evidence="2 4" id="KW-0238">DNA-binding</keyword>
<comment type="caution">
    <text evidence="6">The sequence shown here is derived from an EMBL/GenBank/DDBJ whole genome shotgun (WGS) entry which is preliminary data.</text>
</comment>
<dbReference type="Gene3D" id="1.10.357.10">
    <property type="entry name" value="Tetracycline Repressor, domain 2"/>
    <property type="match status" value="1"/>
</dbReference>
<dbReference type="EMBL" id="JARVCO010000010">
    <property type="protein sequence ID" value="MDZ8118803.1"/>
    <property type="molecule type" value="Genomic_DNA"/>
</dbReference>
<dbReference type="RefSeq" id="WP_322608600.1">
    <property type="nucleotide sequence ID" value="NZ_JARVCO010000010.1"/>
</dbReference>
<dbReference type="Gene3D" id="1.10.10.60">
    <property type="entry name" value="Homeodomain-like"/>
    <property type="match status" value="1"/>
</dbReference>
<keyword evidence="7" id="KW-1185">Reference proteome</keyword>
<reference evidence="6 7" key="1">
    <citation type="journal article" date="2024" name="Appl. Environ. Microbiol.">
        <title>Pontiella agarivorans sp. nov., a novel marine anaerobic bacterium capable of degrading macroalgal polysaccharides and fixing nitrogen.</title>
        <authorList>
            <person name="Liu N."/>
            <person name="Kivenson V."/>
            <person name="Peng X."/>
            <person name="Cui Z."/>
            <person name="Lankiewicz T.S."/>
            <person name="Gosselin K.M."/>
            <person name="English C.J."/>
            <person name="Blair E.M."/>
            <person name="O'Malley M.A."/>
            <person name="Valentine D.L."/>
        </authorList>
    </citation>
    <scope>NUCLEOTIDE SEQUENCE [LARGE SCALE GENOMIC DNA]</scope>
    <source>
        <strain evidence="6 7">NLcol2</strain>
    </source>
</reference>
<evidence type="ECO:0000256" key="4">
    <source>
        <dbReference type="PROSITE-ProRule" id="PRU00335"/>
    </source>
</evidence>
<dbReference type="InterPro" id="IPR036271">
    <property type="entry name" value="Tet_transcr_reg_TetR-rel_C_sf"/>
</dbReference>
<dbReference type="InterPro" id="IPR009057">
    <property type="entry name" value="Homeodomain-like_sf"/>
</dbReference>
<organism evidence="6 7">
    <name type="scientific">Pontiella agarivorans</name>
    <dbReference type="NCBI Taxonomy" id="3038953"/>
    <lineage>
        <taxon>Bacteria</taxon>
        <taxon>Pseudomonadati</taxon>
        <taxon>Kiritimatiellota</taxon>
        <taxon>Kiritimatiellia</taxon>
        <taxon>Kiritimatiellales</taxon>
        <taxon>Pontiellaceae</taxon>
        <taxon>Pontiella</taxon>
    </lineage>
</organism>
<dbReference type="SUPFAM" id="SSF46689">
    <property type="entry name" value="Homeodomain-like"/>
    <property type="match status" value="1"/>
</dbReference>
<feature type="DNA-binding region" description="H-T-H motif" evidence="4">
    <location>
        <begin position="31"/>
        <end position="50"/>
    </location>
</feature>
<proteinExistence type="predicted"/>
<evidence type="ECO:0000259" key="5">
    <source>
        <dbReference type="PROSITE" id="PS50977"/>
    </source>
</evidence>
<dbReference type="InterPro" id="IPR050109">
    <property type="entry name" value="HTH-type_TetR-like_transc_reg"/>
</dbReference>
<dbReference type="Proteomes" id="UP001290861">
    <property type="component" value="Unassembled WGS sequence"/>
</dbReference>
<dbReference type="PANTHER" id="PTHR30055">
    <property type="entry name" value="HTH-TYPE TRANSCRIPTIONAL REGULATOR RUTR"/>
    <property type="match status" value="1"/>
</dbReference>
<dbReference type="Pfam" id="PF00440">
    <property type="entry name" value="TetR_N"/>
    <property type="match status" value="1"/>
</dbReference>
<evidence type="ECO:0000256" key="3">
    <source>
        <dbReference type="ARBA" id="ARBA00023163"/>
    </source>
</evidence>
<sequence length="214" mass="24617">MSGYSVAESTKERLICAAGQLAAQHGIDNVSTRAIAELSGENIGSIHYHFGGRDGLMEEMVRWAIEACRHHIELEVLGDLPAHPTPEELSKAVRQIVVREMDDLFRSNRPLWHSQVIYQLMQRDDELYHIFRRNVMEPNLDGLFRFFRVVDPTLTDEQAFAHVTVLKMPIFAHANYRKAMLDHLGTEDFRESYFQTLEDLLVKQTQLLLGLPED</sequence>
<feature type="domain" description="HTH tetR-type" evidence="5">
    <location>
        <begin position="8"/>
        <end position="68"/>
    </location>
</feature>
<evidence type="ECO:0000313" key="7">
    <source>
        <dbReference type="Proteomes" id="UP001290861"/>
    </source>
</evidence>
<evidence type="ECO:0000256" key="2">
    <source>
        <dbReference type="ARBA" id="ARBA00023125"/>
    </source>
</evidence>
<name>A0ABU5MX83_9BACT</name>
<dbReference type="PANTHER" id="PTHR30055:SF234">
    <property type="entry name" value="HTH-TYPE TRANSCRIPTIONAL REGULATOR BETI"/>
    <property type="match status" value="1"/>
</dbReference>
<evidence type="ECO:0000256" key="1">
    <source>
        <dbReference type="ARBA" id="ARBA00023015"/>
    </source>
</evidence>
<evidence type="ECO:0000313" key="6">
    <source>
        <dbReference type="EMBL" id="MDZ8118803.1"/>
    </source>
</evidence>
<keyword evidence="3" id="KW-0804">Transcription</keyword>
<dbReference type="SUPFAM" id="SSF48498">
    <property type="entry name" value="Tetracyclin repressor-like, C-terminal domain"/>
    <property type="match status" value="1"/>
</dbReference>
<protein>
    <submittedName>
        <fullName evidence="6">TetR/AcrR family transcriptional regulator</fullName>
    </submittedName>
</protein>
<dbReference type="InterPro" id="IPR001647">
    <property type="entry name" value="HTH_TetR"/>
</dbReference>
<dbReference type="PROSITE" id="PS50977">
    <property type="entry name" value="HTH_TETR_2"/>
    <property type="match status" value="1"/>
</dbReference>